<dbReference type="GO" id="GO:0010333">
    <property type="term" value="F:terpene synthase activity"/>
    <property type="evidence" value="ECO:0007669"/>
    <property type="project" value="InterPro"/>
</dbReference>
<dbReference type="GO" id="GO:0009686">
    <property type="term" value="P:gibberellin biosynthetic process"/>
    <property type="evidence" value="ECO:0007669"/>
    <property type="project" value="TreeGrafter"/>
</dbReference>
<dbReference type="Proteomes" id="UP000823749">
    <property type="component" value="Chromosome 13"/>
</dbReference>
<dbReference type="PANTHER" id="PTHR31739">
    <property type="entry name" value="ENT-COPALYL DIPHOSPHATE SYNTHASE, CHLOROPLASTIC"/>
    <property type="match status" value="1"/>
</dbReference>
<dbReference type="AlphaFoldDB" id="A0AAV6HL46"/>
<dbReference type="GO" id="GO:0009507">
    <property type="term" value="C:chloroplast"/>
    <property type="evidence" value="ECO:0007669"/>
    <property type="project" value="TreeGrafter"/>
</dbReference>
<dbReference type="Gene3D" id="1.50.10.160">
    <property type="match status" value="1"/>
</dbReference>
<organism evidence="4 5">
    <name type="scientific">Rhododendron griersonianum</name>
    <dbReference type="NCBI Taxonomy" id="479676"/>
    <lineage>
        <taxon>Eukaryota</taxon>
        <taxon>Viridiplantae</taxon>
        <taxon>Streptophyta</taxon>
        <taxon>Embryophyta</taxon>
        <taxon>Tracheophyta</taxon>
        <taxon>Spermatophyta</taxon>
        <taxon>Magnoliopsida</taxon>
        <taxon>eudicotyledons</taxon>
        <taxon>Gunneridae</taxon>
        <taxon>Pentapetalae</taxon>
        <taxon>asterids</taxon>
        <taxon>Ericales</taxon>
        <taxon>Ericaceae</taxon>
        <taxon>Ericoideae</taxon>
        <taxon>Rhodoreae</taxon>
        <taxon>Rhododendron</taxon>
    </lineage>
</organism>
<name>A0AAV6HL46_9ERIC</name>
<dbReference type="Gene3D" id="1.50.10.130">
    <property type="entry name" value="Terpene synthase, N-terminal domain"/>
    <property type="match status" value="1"/>
</dbReference>
<dbReference type="PANTHER" id="PTHR31739:SF4">
    <property type="entry name" value="ENT-COPALYL DIPHOSPHATE SYNTHASE, CHLOROPLASTIC"/>
    <property type="match status" value="1"/>
</dbReference>
<proteinExistence type="predicted"/>
<gene>
    <name evidence="4" type="ORF">RHGRI_035761</name>
</gene>
<comment type="caution">
    <text evidence="4">The sequence shown here is derived from an EMBL/GenBank/DDBJ whole genome shotgun (WGS) entry which is preliminary data.</text>
</comment>
<evidence type="ECO:0000256" key="1">
    <source>
        <dbReference type="ARBA" id="ARBA00001946"/>
    </source>
</evidence>
<dbReference type="GO" id="GO:0000287">
    <property type="term" value="F:magnesium ion binding"/>
    <property type="evidence" value="ECO:0007669"/>
    <property type="project" value="TreeGrafter"/>
</dbReference>
<dbReference type="InterPro" id="IPR008930">
    <property type="entry name" value="Terpenoid_cyclase/PrenylTrfase"/>
</dbReference>
<keyword evidence="5" id="KW-1185">Reference proteome</keyword>
<dbReference type="InterPro" id="IPR050148">
    <property type="entry name" value="Terpene_synthase-like"/>
</dbReference>
<accession>A0AAV6HL46</accession>
<evidence type="ECO:0000256" key="3">
    <source>
        <dbReference type="ARBA" id="ARBA00022842"/>
    </source>
</evidence>
<dbReference type="EMBL" id="JACTNZ010000013">
    <property type="protein sequence ID" value="KAG5514465.1"/>
    <property type="molecule type" value="Genomic_DNA"/>
</dbReference>
<sequence>MRKLEDANVEHMTVGFEVAFPSLIEMGRKLNIELPVDDSPILQEIYARRNLKLSRIPKDMLHTVPTALLYSLEGMPGLEWEKLLKLRCPNGSFLFSTSSTAFALMQTKDDKCFRYLNEIPPGEEISICNLQKFLESVSVENFGLAVRVSVENSRLAEDVFRHFEKDGEFFCFAGQSTEGVTPMYSLYRASQRVQIISNMLFSFYVTILWVKWETWIMTWQEDCFFERQHGKKMMTCTINLFANFGTPEKLSQLFHSRYKHLNQHVLYSHFSKHVNN</sequence>
<evidence type="ECO:0000313" key="5">
    <source>
        <dbReference type="Proteomes" id="UP000823749"/>
    </source>
</evidence>
<evidence type="ECO:0000313" key="4">
    <source>
        <dbReference type="EMBL" id="KAG5514465.1"/>
    </source>
</evidence>
<dbReference type="SUPFAM" id="SSF48239">
    <property type="entry name" value="Terpenoid cyclases/Protein prenyltransferases"/>
    <property type="match status" value="1"/>
</dbReference>
<keyword evidence="2" id="KW-0479">Metal-binding</keyword>
<keyword evidence="3" id="KW-0460">Magnesium</keyword>
<protein>
    <submittedName>
        <fullName evidence="4">Uncharacterized protein</fullName>
    </submittedName>
</protein>
<reference evidence="4 5" key="1">
    <citation type="submission" date="2020-08" db="EMBL/GenBank/DDBJ databases">
        <title>Plant Genome Project.</title>
        <authorList>
            <person name="Zhang R.-G."/>
        </authorList>
    </citation>
    <scope>NUCLEOTIDE SEQUENCE [LARGE SCALE GENOMIC DNA]</scope>
    <source>
        <strain evidence="4">WSP0</strain>
        <tissue evidence="4">Leaf</tissue>
    </source>
</reference>
<dbReference type="InterPro" id="IPR036965">
    <property type="entry name" value="Terpene_synth_N_sf"/>
</dbReference>
<evidence type="ECO:0000256" key="2">
    <source>
        <dbReference type="ARBA" id="ARBA00022723"/>
    </source>
</evidence>
<comment type="cofactor">
    <cofactor evidence="1">
        <name>Mg(2+)</name>
        <dbReference type="ChEBI" id="CHEBI:18420"/>
    </cofactor>
</comment>